<evidence type="ECO:0000313" key="1">
    <source>
        <dbReference type="EMBL" id="KAJ7088735.1"/>
    </source>
</evidence>
<accession>A0AAD6U851</accession>
<proteinExistence type="predicted"/>
<dbReference type="AlphaFoldDB" id="A0AAD6U851"/>
<dbReference type="Proteomes" id="UP001222325">
    <property type="component" value="Unassembled WGS sequence"/>
</dbReference>
<evidence type="ECO:0000313" key="2">
    <source>
        <dbReference type="Proteomes" id="UP001222325"/>
    </source>
</evidence>
<protein>
    <submittedName>
        <fullName evidence="1">Uncharacterized protein</fullName>
    </submittedName>
</protein>
<gene>
    <name evidence="1" type="ORF">B0H15DRAFT_840597</name>
</gene>
<reference evidence="1" key="1">
    <citation type="submission" date="2023-03" db="EMBL/GenBank/DDBJ databases">
        <title>Massive genome expansion in bonnet fungi (Mycena s.s.) driven by repeated elements and novel gene families across ecological guilds.</title>
        <authorList>
            <consortium name="Lawrence Berkeley National Laboratory"/>
            <person name="Harder C.B."/>
            <person name="Miyauchi S."/>
            <person name="Viragh M."/>
            <person name="Kuo A."/>
            <person name="Thoen E."/>
            <person name="Andreopoulos B."/>
            <person name="Lu D."/>
            <person name="Skrede I."/>
            <person name="Drula E."/>
            <person name="Henrissat B."/>
            <person name="Morin E."/>
            <person name="Kohler A."/>
            <person name="Barry K."/>
            <person name="LaButti K."/>
            <person name="Morin E."/>
            <person name="Salamov A."/>
            <person name="Lipzen A."/>
            <person name="Mereny Z."/>
            <person name="Hegedus B."/>
            <person name="Baldrian P."/>
            <person name="Stursova M."/>
            <person name="Weitz H."/>
            <person name="Taylor A."/>
            <person name="Grigoriev I.V."/>
            <person name="Nagy L.G."/>
            <person name="Martin F."/>
            <person name="Kauserud H."/>
        </authorList>
    </citation>
    <scope>NUCLEOTIDE SEQUENCE</scope>
    <source>
        <strain evidence="1">CBHHK173m</strain>
    </source>
</reference>
<keyword evidence="2" id="KW-1185">Reference proteome</keyword>
<dbReference type="EMBL" id="JARJCN010000025">
    <property type="protein sequence ID" value="KAJ7088735.1"/>
    <property type="molecule type" value="Genomic_DNA"/>
</dbReference>
<sequence>MLLAACAPEHVVICVSVLTQLWIFWRRLLHCSSPPATPQGICVLAQGTVGLHTYPYNPAPCTSLSPRRPIAEARRARCRPWRCSTRHGGMRAPRCEDGDGSGARQVGVRIGICTGVRAVRTGNVGDKE</sequence>
<comment type="caution">
    <text evidence="1">The sequence shown here is derived from an EMBL/GenBank/DDBJ whole genome shotgun (WGS) entry which is preliminary data.</text>
</comment>
<organism evidence="1 2">
    <name type="scientific">Mycena belliarum</name>
    <dbReference type="NCBI Taxonomy" id="1033014"/>
    <lineage>
        <taxon>Eukaryota</taxon>
        <taxon>Fungi</taxon>
        <taxon>Dikarya</taxon>
        <taxon>Basidiomycota</taxon>
        <taxon>Agaricomycotina</taxon>
        <taxon>Agaricomycetes</taxon>
        <taxon>Agaricomycetidae</taxon>
        <taxon>Agaricales</taxon>
        <taxon>Marasmiineae</taxon>
        <taxon>Mycenaceae</taxon>
        <taxon>Mycena</taxon>
    </lineage>
</organism>
<name>A0AAD6U851_9AGAR</name>